<accession>X0UNA5</accession>
<dbReference type="AlphaFoldDB" id="X0UNA5"/>
<comment type="caution">
    <text evidence="1">The sequence shown here is derived from an EMBL/GenBank/DDBJ whole genome shotgun (WGS) entry which is preliminary data.</text>
</comment>
<gene>
    <name evidence="1" type="ORF">S01H1_41643</name>
</gene>
<dbReference type="SUPFAM" id="SSF56300">
    <property type="entry name" value="Metallo-dependent phosphatases"/>
    <property type="match status" value="1"/>
</dbReference>
<dbReference type="InterPro" id="IPR029052">
    <property type="entry name" value="Metallo-depent_PP-like"/>
</dbReference>
<reference evidence="1" key="1">
    <citation type="journal article" date="2014" name="Front. Microbiol.">
        <title>High frequency of phylogenetically diverse reductive dehalogenase-homologous genes in deep subseafloor sedimentary metagenomes.</title>
        <authorList>
            <person name="Kawai M."/>
            <person name="Futagami T."/>
            <person name="Toyoda A."/>
            <person name="Takaki Y."/>
            <person name="Nishi S."/>
            <person name="Hori S."/>
            <person name="Arai W."/>
            <person name="Tsubouchi T."/>
            <person name="Morono Y."/>
            <person name="Uchiyama I."/>
            <person name="Ito T."/>
            <person name="Fujiyama A."/>
            <person name="Inagaki F."/>
            <person name="Takami H."/>
        </authorList>
    </citation>
    <scope>NUCLEOTIDE SEQUENCE</scope>
    <source>
        <strain evidence="1">Expedition CK06-06</strain>
    </source>
</reference>
<dbReference type="EMBL" id="BARS01026426">
    <property type="protein sequence ID" value="GAG00782.1"/>
    <property type="molecule type" value="Genomic_DNA"/>
</dbReference>
<evidence type="ECO:0008006" key="2">
    <source>
        <dbReference type="Google" id="ProtNLM"/>
    </source>
</evidence>
<dbReference type="Gene3D" id="3.60.21.10">
    <property type="match status" value="1"/>
</dbReference>
<name>X0UNA5_9ZZZZ</name>
<protein>
    <recommendedName>
        <fullName evidence="2">Calcineurin-like phosphoesterase domain-containing protein</fullName>
    </recommendedName>
</protein>
<evidence type="ECO:0000313" key="1">
    <source>
        <dbReference type="EMBL" id="GAG00782.1"/>
    </source>
</evidence>
<organism evidence="1">
    <name type="scientific">marine sediment metagenome</name>
    <dbReference type="NCBI Taxonomy" id="412755"/>
    <lineage>
        <taxon>unclassified sequences</taxon>
        <taxon>metagenomes</taxon>
        <taxon>ecological metagenomes</taxon>
    </lineage>
</organism>
<proteinExistence type="predicted"/>
<sequence length="111" mass="12336">MELQEENDLLWMREPFLSSQAEHGFLVVHGHTPTKNLKPDLRHNRLNLDTGACFGGPLTAAAFIDAARVPAAFVFDDGQIGEVEALDTKTARLEVIRRIAEARRKKSPGNE</sequence>